<dbReference type="EMBL" id="CP015378">
    <property type="protein sequence ID" value="ANC78763.1"/>
    <property type="molecule type" value="Genomic_DNA"/>
</dbReference>
<keyword evidence="2" id="KW-0732">Signal</keyword>
<evidence type="ECO:0008006" key="5">
    <source>
        <dbReference type="Google" id="ProtNLM"/>
    </source>
</evidence>
<gene>
    <name evidence="3" type="ORF">ABE65_018945</name>
</gene>
<feature type="coiled-coil region" evidence="1">
    <location>
        <begin position="129"/>
        <end position="163"/>
    </location>
</feature>
<evidence type="ECO:0000256" key="1">
    <source>
        <dbReference type="SAM" id="Coils"/>
    </source>
</evidence>
<dbReference type="Proteomes" id="UP000076623">
    <property type="component" value="Chromosome"/>
</dbReference>
<keyword evidence="1" id="KW-0175">Coiled coil</keyword>
<reference evidence="3 4" key="1">
    <citation type="submission" date="2016-04" db="EMBL/GenBank/DDBJ databases">
        <title>Complete genome sequence of Fictibacillus phosphorivorans G25-29, a strain toxic to nematodes.</title>
        <authorList>
            <person name="Zheng Z."/>
        </authorList>
    </citation>
    <scope>NUCLEOTIDE SEQUENCE [LARGE SCALE GENOMIC DNA]</scope>
    <source>
        <strain evidence="3 4">G25-29</strain>
    </source>
</reference>
<evidence type="ECO:0000256" key="2">
    <source>
        <dbReference type="SAM" id="SignalP"/>
    </source>
</evidence>
<feature type="chain" id="PRO_5038989634" description="Lipoprotein" evidence="2">
    <location>
        <begin position="24"/>
        <end position="170"/>
    </location>
</feature>
<dbReference type="AlphaFoldDB" id="A0A160IQL9"/>
<evidence type="ECO:0000313" key="4">
    <source>
        <dbReference type="Proteomes" id="UP000076623"/>
    </source>
</evidence>
<name>A0A160IQL9_9BACL</name>
<keyword evidence="4" id="KW-1185">Reference proteome</keyword>
<accession>A0A160IQL9</accession>
<sequence>MNLVKRFALASMLMFIFILSGCSDDPVQEDLLHYVNEEMPDLADEETKVVGKYEAVTGVNYTDDYTLYDALKLEIIPEYNAFIQELEAVETKTDELRKLHEDFIEATNLQASAFLLIVTAIENQDSNTINEANEKLNTARKMMRDYQNDVEKLAKKHDVKLEKKKVDDSL</sequence>
<dbReference type="PROSITE" id="PS51257">
    <property type="entry name" value="PROKAR_LIPOPROTEIN"/>
    <property type="match status" value="1"/>
</dbReference>
<dbReference type="KEGG" id="fpn:ABE65_018945"/>
<organism evidence="3 4">
    <name type="scientific">Fictibacillus phosphorivorans</name>
    <dbReference type="NCBI Taxonomy" id="1221500"/>
    <lineage>
        <taxon>Bacteria</taxon>
        <taxon>Bacillati</taxon>
        <taxon>Bacillota</taxon>
        <taxon>Bacilli</taxon>
        <taxon>Bacillales</taxon>
        <taxon>Fictibacillaceae</taxon>
        <taxon>Fictibacillus</taxon>
    </lineage>
</organism>
<evidence type="ECO:0000313" key="3">
    <source>
        <dbReference type="EMBL" id="ANC78763.1"/>
    </source>
</evidence>
<dbReference type="RefSeq" id="WP_066398420.1">
    <property type="nucleotide sequence ID" value="NZ_CP015378.1"/>
</dbReference>
<feature type="signal peptide" evidence="2">
    <location>
        <begin position="1"/>
        <end position="23"/>
    </location>
</feature>
<proteinExistence type="predicted"/>
<protein>
    <recommendedName>
        <fullName evidence="5">Lipoprotein</fullName>
    </recommendedName>
</protein>